<dbReference type="Proteomes" id="UP000076394">
    <property type="component" value="Chromosome"/>
</dbReference>
<keyword evidence="1" id="KW-0812">Transmembrane</keyword>
<accession>A0A142V7Q4</accession>
<dbReference type="EMBL" id="CP011127">
    <property type="protein sequence ID" value="AMU85853.1"/>
    <property type="molecule type" value="Genomic_DNA"/>
</dbReference>
<feature type="transmembrane region" description="Helical" evidence="1">
    <location>
        <begin position="38"/>
        <end position="60"/>
    </location>
</feature>
<keyword evidence="1" id="KW-1133">Transmembrane helix</keyword>
<dbReference type="PATRIC" id="fig|61435.8.peg.21"/>
<feature type="transmembrane region" description="Helical" evidence="1">
    <location>
        <begin position="9"/>
        <end position="32"/>
    </location>
</feature>
<sequence length="250" mass="28774">MESRKLSRFIIIVAIISLAASALLYLLHYYIFQDSHHIFIYMLGDLAFIPLEVFLVVVVIERILTSREKHAISQKMNMVVGSFYSELGNALLGKILGSFDDPEQIDSHMGVNKNWSSPEFKQALVYSSHFNHTPNPGKLDLQHLKNLLAAKRSFMLTLLENPNLLEKDDFTDLLWASFHLGEELDARPSLENLPETDKAHIANDVKRMYALLLNQWIKYLIHLKSQYPHLYSLVLRTHPFQANPNPVIHE</sequence>
<dbReference type="AlphaFoldDB" id="A0A142V7Q4"/>
<evidence type="ECO:0000313" key="3">
    <source>
        <dbReference type="Proteomes" id="UP000076394"/>
    </source>
</evidence>
<name>A0A142V7Q4_9CHLR</name>
<gene>
    <name evidence="2" type="ORF">Dm11a5_0021</name>
</gene>
<evidence type="ECO:0000313" key="2">
    <source>
        <dbReference type="EMBL" id="AMU85853.1"/>
    </source>
</evidence>
<dbReference type="OrthoDB" id="9799090at2"/>
<evidence type="ECO:0000256" key="1">
    <source>
        <dbReference type="SAM" id="Phobius"/>
    </source>
</evidence>
<dbReference type="RefSeq" id="WP_034376956.1">
    <property type="nucleotide sequence ID" value="NZ_CP011127.1"/>
</dbReference>
<proteinExistence type="predicted"/>
<organism evidence="2 3">
    <name type="scientific">Dehalococcoides mccartyi</name>
    <dbReference type="NCBI Taxonomy" id="61435"/>
    <lineage>
        <taxon>Bacteria</taxon>
        <taxon>Bacillati</taxon>
        <taxon>Chloroflexota</taxon>
        <taxon>Dehalococcoidia</taxon>
        <taxon>Dehalococcoidales</taxon>
        <taxon>Dehalococcoidaceae</taxon>
        <taxon>Dehalococcoides</taxon>
    </lineage>
</organism>
<protein>
    <submittedName>
        <fullName evidence="2">Uncharacterized protein</fullName>
    </submittedName>
</protein>
<reference evidence="2 3" key="1">
    <citation type="submission" date="2015-03" db="EMBL/GenBank/DDBJ databases">
        <title>Genomic characterization of Dehalococcoides mccartyi strain 11a5, an unusal plasmid-containing chloroethene dechlorinator.</title>
        <authorList>
            <person name="Zhao S."/>
            <person name="Ding C."/>
            <person name="He J."/>
        </authorList>
    </citation>
    <scope>NUCLEOTIDE SEQUENCE [LARGE SCALE GENOMIC DNA]</scope>
    <source>
        <strain evidence="2 3">11a5</strain>
    </source>
</reference>
<keyword evidence="1" id="KW-0472">Membrane</keyword>